<dbReference type="Pfam" id="PF12814">
    <property type="entry name" value="Mcp5_PH"/>
    <property type="match status" value="1"/>
</dbReference>
<dbReference type="GO" id="GO:0005543">
    <property type="term" value="F:phospholipid binding"/>
    <property type="evidence" value="ECO:0007669"/>
    <property type="project" value="InterPro"/>
</dbReference>
<dbReference type="EMBL" id="VRVR01000003">
    <property type="protein sequence ID" value="KAF0853065.1"/>
    <property type="molecule type" value="Genomic_DNA"/>
</dbReference>
<reference evidence="2" key="1">
    <citation type="submission" date="2019-09" db="EMBL/GenBank/DDBJ databases">
        <title>The Mitochondrial Proteome of the Jakobid, Andalucia godoyi, a Protist With the Most Gene-Rich and Bacteria-Like Mitochondrial Genome.</title>
        <authorList>
            <person name="Gray M.W."/>
            <person name="Burger G."/>
            <person name="Derelle R."/>
            <person name="Klimes V."/>
            <person name="Leger M."/>
            <person name="Sarrasin M."/>
            <person name="Vlcek C."/>
            <person name="Roger A.J."/>
            <person name="Elias M."/>
            <person name="Lang B.F."/>
        </authorList>
    </citation>
    <scope>NUCLEOTIDE SEQUENCE</scope>
    <source>
        <strain evidence="2">And28</strain>
    </source>
</reference>
<dbReference type="InterPro" id="IPR051707">
    <property type="entry name" value="PI-Interact_SigTrans_Reg"/>
</dbReference>
<dbReference type="AlphaFoldDB" id="A0A8K0F326"/>
<protein>
    <submittedName>
        <fullName evidence="2">Mitochondrial pleckstrin homology (PH) domain-containing protein</fullName>
    </submittedName>
</protein>
<evidence type="ECO:0000259" key="1">
    <source>
        <dbReference type="PROSITE" id="PS50003"/>
    </source>
</evidence>
<dbReference type="OrthoDB" id="10261837at2759"/>
<keyword evidence="3" id="KW-1185">Reference proteome</keyword>
<name>A0A8K0F326_ANDGO</name>
<accession>A0A8K0F326</accession>
<sequence>MAAKPPKVPADRRIPAAALISRTRLSGWLLKLSPRNSWQVRWCVISGRVFYYYKSQTDLEPAGTLSLERCDVRAFDQPYSGRDAGFQLVYPWYTYKFTSKKRGVGASEFEIWMNIVQSIQSEYRASLELPQMPSTEVDPSRILSMSSAFSFTSPQADEDDDFCLESGDSDEDVQEEFERMSAEKAARRKTMPSDSRLVPIAVSDAPPVQNSVAEGDDSVSAKVCLPAIRLQIRDTHVTAALKKGSNALDSLLEEVVMSKYVSGKKSSHERYFVLSSDFSQLNWAQKPGQAASKPEKFLVLSDVCKIHYGFHPPTENIRGLTSDQWNRFILLQSKDRVLEILAPSRKVCDQWVLGLQYAIRQKQAGFEILTLSDLAWRRLRAYVVERSSKTGISYHVWLARRIKEVASL</sequence>
<dbReference type="GO" id="GO:0005938">
    <property type="term" value="C:cell cortex"/>
    <property type="evidence" value="ECO:0007669"/>
    <property type="project" value="InterPro"/>
</dbReference>
<dbReference type="InterPro" id="IPR024774">
    <property type="entry name" value="PH_dom-Mcp5-type"/>
</dbReference>
<dbReference type="PROSITE" id="PS50003">
    <property type="entry name" value="PH_DOMAIN"/>
    <property type="match status" value="1"/>
</dbReference>
<dbReference type="GO" id="GO:0032065">
    <property type="term" value="P:maintenance of protein location in cell cortex"/>
    <property type="evidence" value="ECO:0007669"/>
    <property type="project" value="InterPro"/>
</dbReference>
<evidence type="ECO:0000313" key="2">
    <source>
        <dbReference type="EMBL" id="KAF0853065.1"/>
    </source>
</evidence>
<dbReference type="Proteomes" id="UP000799049">
    <property type="component" value="Unassembled WGS sequence"/>
</dbReference>
<dbReference type="Pfam" id="PF00169">
    <property type="entry name" value="PH"/>
    <property type="match status" value="1"/>
</dbReference>
<dbReference type="PANTHER" id="PTHR14336">
    <property type="entry name" value="TANDEM PH DOMAIN CONTAINING PROTEIN"/>
    <property type="match status" value="1"/>
</dbReference>
<feature type="domain" description="PH" evidence="1">
    <location>
        <begin position="22"/>
        <end position="121"/>
    </location>
</feature>
<dbReference type="Gene3D" id="2.30.29.30">
    <property type="entry name" value="Pleckstrin-homology domain (PH domain)/Phosphotyrosine-binding domain (PTB)"/>
    <property type="match status" value="2"/>
</dbReference>
<comment type="caution">
    <text evidence="2">The sequence shown here is derived from an EMBL/GenBank/DDBJ whole genome shotgun (WGS) entry which is preliminary data.</text>
</comment>
<gene>
    <name evidence="2" type="ORF">ANDGO_05344</name>
</gene>
<dbReference type="InterPro" id="IPR001849">
    <property type="entry name" value="PH_domain"/>
</dbReference>
<evidence type="ECO:0000313" key="3">
    <source>
        <dbReference type="Proteomes" id="UP000799049"/>
    </source>
</evidence>
<organism evidence="2 3">
    <name type="scientific">Andalucia godoyi</name>
    <name type="common">Flagellate</name>
    <dbReference type="NCBI Taxonomy" id="505711"/>
    <lineage>
        <taxon>Eukaryota</taxon>
        <taxon>Discoba</taxon>
        <taxon>Jakobida</taxon>
        <taxon>Andalucina</taxon>
        <taxon>Andaluciidae</taxon>
        <taxon>Andalucia</taxon>
    </lineage>
</organism>
<dbReference type="SMART" id="SM00233">
    <property type="entry name" value="PH"/>
    <property type="match status" value="2"/>
</dbReference>
<dbReference type="PANTHER" id="PTHR14336:SF8">
    <property type="entry name" value="PROTEIN OPY1"/>
    <property type="match status" value="1"/>
</dbReference>
<dbReference type="InterPro" id="IPR011993">
    <property type="entry name" value="PH-like_dom_sf"/>
</dbReference>
<proteinExistence type="predicted"/>
<dbReference type="SUPFAM" id="SSF50729">
    <property type="entry name" value="PH domain-like"/>
    <property type="match status" value="2"/>
</dbReference>